<name>A0A5B0QVD7_PUCGR</name>
<sequence length="223" mass="25426">MSVISLLSFRAILLAWCCFRVTQSMHSVFPLKSDGLDRVEGIRIRTSLKTTTGSRTDLEPSATGDQMAGMQQEFSKMEDASKSGGLSKLEQVKIQSMYDDLDFLRWSIDNFARKYLCKALEKHPDSKISQNLRTHFQDLYNIHELLLNCVKNKMNKLGGKNLITKIPKEIFNPGNIHMSGSITTHSQGHLDLFNYFYHPSSYTFLGKGHFKYFKSIFEGAINI</sequence>
<feature type="chain" id="PRO_5036138012" evidence="1">
    <location>
        <begin position="25"/>
        <end position="223"/>
    </location>
</feature>
<keyword evidence="4" id="KW-1185">Reference proteome</keyword>
<reference evidence="4 5" key="1">
    <citation type="submission" date="2019-05" db="EMBL/GenBank/DDBJ databases">
        <title>Emergence of the Ug99 lineage of the wheat stem rust pathogen through somatic hybridization.</title>
        <authorList>
            <person name="Li F."/>
            <person name="Upadhyaya N.M."/>
            <person name="Sperschneider J."/>
            <person name="Matny O."/>
            <person name="Nguyen-Phuc H."/>
            <person name="Mago R."/>
            <person name="Raley C."/>
            <person name="Miller M.E."/>
            <person name="Silverstein K.A.T."/>
            <person name="Henningsen E."/>
            <person name="Hirsch C.D."/>
            <person name="Visser B."/>
            <person name="Pretorius Z.A."/>
            <person name="Steffenson B.J."/>
            <person name="Schwessinger B."/>
            <person name="Dodds P.N."/>
            <person name="Figueroa M."/>
        </authorList>
    </citation>
    <scope>NUCLEOTIDE SEQUENCE [LARGE SCALE GENOMIC DNA]</scope>
    <source>
        <strain evidence="2">21-0</strain>
        <strain evidence="3 5">Ug99</strain>
    </source>
</reference>
<organism evidence="2 4">
    <name type="scientific">Puccinia graminis f. sp. tritici</name>
    <dbReference type="NCBI Taxonomy" id="56615"/>
    <lineage>
        <taxon>Eukaryota</taxon>
        <taxon>Fungi</taxon>
        <taxon>Dikarya</taxon>
        <taxon>Basidiomycota</taxon>
        <taxon>Pucciniomycotina</taxon>
        <taxon>Pucciniomycetes</taxon>
        <taxon>Pucciniales</taxon>
        <taxon>Pucciniaceae</taxon>
        <taxon>Puccinia</taxon>
    </lineage>
</organism>
<proteinExistence type="predicted"/>
<evidence type="ECO:0000313" key="3">
    <source>
        <dbReference type="EMBL" id="KAA1127781.1"/>
    </source>
</evidence>
<dbReference type="AlphaFoldDB" id="A0A5B0QVD7"/>
<keyword evidence="1" id="KW-0732">Signal</keyword>
<evidence type="ECO:0000313" key="4">
    <source>
        <dbReference type="Proteomes" id="UP000324748"/>
    </source>
</evidence>
<gene>
    <name evidence="2" type="ORF">PGT21_001539</name>
    <name evidence="3" type="ORF">PGTUg99_007552</name>
</gene>
<comment type="caution">
    <text evidence="2">The sequence shown here is derived from an EMBL/GenBank/DDBJ whole genome shotgun (WGS) entry which is preliminary data.</text>
</comment>
<evidence type="ECO:0000256" key="1">
    <source>
        <dbReference type="SAM" id="SignalP"/>
    </source>
</evidence>
<dbReference type="Proteomes" id="UP000324748">
    <property type="component" value="Unassembled WGS sequence"/>
</dbReference>
<evidence type="ECO:0000313" key="5">
    <source>
        <dbReference type="Proteomes" id="UP000325313"/>
    </source>
</evidence>
<evidence type="ECO:0000313" key="2">
    <source>
        <dbReference type="EMBL" id="KAA1117258.1"/>
    </source>
</evidence>
<dbReference type="EMBL" id="VDEP01000150">
    <property type="protein sequence ID" value="KAA1127781.1"/>
    <property type="molecule type" value="Genomic_DNA"/>
</dbReference>
<feature type="signal peptide" evidence="1">
    <location>
        <begin position="1"/>
        <end position="24"/>
    </location>
</feature>
<dbReference type="Proteomes" id="UP000325313">
    <property type="component" value="Unassembled WGS sequence"/>
</dbReference>
<protein>
    <submittedName>
        <fullName evidence="2">Uncharacterized protein</fullName>
    </submittedName>
</protein>
<dbReference type="EMBL" id="VSWC01000002">
    <property type="protein sequence ID" value="KAA1117258.1"/>
    <property type="molecule type" value="Genomic_DNA"/>
</dbReference>
<accession>A0A5B0QVD7</accession>